<dbReference type="PANTHER" id="PTHR20854">
    <property type="entry name" value="INOSITOL MONOPHOSPHATASE"/>
    <property type="match status" value="1"/>
</dbReference>
<dbReference type="InterPro" id="IPR000760">
    <property type="entry name" value="Inositol_monophosphatase-like"/>
</dbReference>
<feature type="non-terminal residue" evidence="8">
    <location>
        <position position="242"/>
    </location>
</feature>
<evidence type="ECO:0000256" key="2">
    <source>
        <dbReference type="ARBA" id="ARBA00001946"/>
    </source>
</evidence>
<dbReference type="InterPro" id="IPR020583">
    <property type="entry name" value="Inositol_monoP_metal-BS"/>
</dbReference>
<reference evidence="8" key="1">
    <citation type="journal article" date="2013" name="Environ. Microbiol.">
        <title>Microbiota from the distal guts of lean and obese adolescents exhibit partial functional redundancy besides clear differences in community structure.</title>
        <authorList>
            <person name="Ferrer M."/>
            <person name="Ruiz A."/>
            <person name="Lanza F."/>
            <person name="Haange S.B."/>
            <person name="Oberbach A."/>
            <person name="Till H."/>
            <person name="Bargiela R."/>
            <person name="Campoy C."/>
            <person name="Segura M.T."/>
            <person name="Richter M."/>
            <person name="von Bergen M."/>
            <person name="Seifert J."/>
            <person name="Suarez A."/>
        </authorList>
    </citation>
    <scope>NUCLEOTIDE SEQUENCE</scope>
</reference>
<protein>
    <recommendedName>
        <fullName evidence="4">inositol-phosphate phosphatase</fullName>
        <ecNumber evidence="4">3.1.3.25</ecNumber>
    </recommendedName>
</protein>
<name>K1SYQ1_9ZZZZ</name>
<proteinExistence type="inferred from homology"/>
<dbReference type="InterPro" id="IPR020550">
    <property type="entry name" value="Inositol_monophosphatase_CS"/>
</dbReference>
<keyword evidence="6 8" id="KW-0378">Hydrolase</keyword>
<dbReference type="Gene3D" id="3.30.540.10">
    <property type="entry name" value="Fructose-1,6-Bisphosphatase, subunit A, domain 1"/>
    <property type="match status" value="1"/>
</dbReference>
<evidence type="ECO:0000256" key="5">
    <source>
        <dbReference type="ARBA" id="ARBA00022723"/>
    </source>
</evidence>
<comment type="similarity">
    <text evidence="3">Belongs to the inositol monophosphatase superfamily.</text>
</comment>
<dbReference type="PRINTS" id="PR00377">
    <property type="entry name" value="IMPHPHTASES"/>
</dbReference>
<dbReference type="GO" id="GO:0006020">
    <property type="term" value="P:inositol metabolic process"/>
    <property type="evidence" value="ECO:0007669"/>
    <property type="project" value="TreeGrafter"/>
</dbReference>
<organism evidence="8">
    <name type="scientific">human gut metagenome</name>
    <dbReference type="NCBI Taxonomy" id="408170"/>
    <lineage>
        <taxon>unclassified sequences</taxon>
        <taxon>metagenomes</taxon>
        <taxon>organismal metagenomes</taxon>
    </lineage>
</organism>
<dbReference type="Gene3D" id="3.40.190.80">
    <property type="match status" value="1"/>
</dbReference>
<evidence type="ECO:0000256" key="3">
    <source>
        <dbReference type="ARBA" id="ARBA00009759"/>
    </source>
</evidence>
<evidence type="ECO:0000313" key="8">
    <source>
        <dbReference type="EMBL" id="EKC62768.1"/>
    </source>
</evidence>
<evidence type="ECO:0000256" key="7">
    <source>
        <dbReference type="ARBA" id="ARBA00022842"/>
    </source>
</evidence>
<dbReference type="GO" id="GO:0008934">
    <property type="term" value="F:inositol monophosphate 1-phosphatase activity"/>
    <property type="evidence" value="ECO:0007669"/>
    <property type="project" value="InterPro"/>
</dbReference>
<dbReference type="PROSITE" id="PS00629">
    <property type="entry name" value="IMP_1"/>
    <property type="match status" value="1"/>
</dbReference>
<dbReference type="InterPro" id="IPR033942">
    <property type="entry name" value="IMPase"/>
</dbReference>
<dbReference type="SUPFAM" id="SSF56655">
    <property type="entry name" value="Carbohydrate phosphatase"/>
    <property type="match status" value="1"/>
</dbReference>
<evidence type="ECO:0000256" key="1">
    <source>
        <dbReference type="ARBA" id="ARBA00001033"/>
    </source>
</evidence>
<dbReference type="GO" id="GO:0046854">
    <property type="term" value="P:phosphatidylinositol phosphate biosynthetic process"/>
    <property type="evidence" value="ECO:0007669"/>
    <property type="project" value="InterPro"/>
</dbReference>
<comment type="cofactor">
    <cofactor evidence="2">
        <name>Mg(2+)</name>
        <dbReference type="ChEBI" id="CHEBI:18420"/>
    </cofactor>
</comment>
<keyword evidence="5" id="KW-0479">Metal-binding</keyword>
<dbReference type="FunFam" id="3.30.540.10:FF:000003">
    <property type="entry name" value="Inositol-1-monophosphatase"/>
    <property type="match status" value="1"/>
</dbReference>
<gene>
    <name evidence="8" type="ORF">OBE_07808</name>
</gene>
<dbReference type="InterPro" id="IPR022337">
    <property type="entry name" value="Inositol_monophosphatase_SuhB"/>
</dbReference>
<dbReference type="PRINTS" id="PR01959">
    <property type="entry name" value="SBIMPHPHTASE"/>
</dbReference>
<dbReference type="GO" id="GO:0046872">
    <property type="term" value="F:metal ion binding"/>
    <property type="evidence" value="ECO:0007669"/>
    <property type="project" value="UniProtKB-KW"/>
</dbReference>
<dbReference type="GO" id="GO:0007165">
    <property type="term" value="P:signal transduction"/>
    <property type="evidence" value="ECO:0007669"/>
    <property type="project" value="TreeGrafter"/>
</dbReference>
<sequence>MVAEEQKRELLEFAVQMARRVGAIHLEWFRRSDLEIGTKSNEFDVVTRADRESEACIACMVAERYPSHALLGEEGGRRGDAASDWLWVVDPLDGTTNYSQGLPVFAVSIGLRFRGEPVVGVVYAPWLDELFTAVRGGGAFRSCRGGVPQPIRVGGKKRLGEAVVATGFPYDKDRDPDNNTDNVVRILPHVRGLRRFGAAAYDLCSAAAGTMDGYWELALHEWDVCAGELIVQEAGGVVQALR</sequence>
<accession>K1SYQ1</accession>
<dbReference type="AlphaFoldDB" id="K1SYQ1"/>
<dbReference type="EMBL" id="AJWZ01005369">
    <property type="protein sequence ID" value="EKC62768.1"/>
    <property type="molecule type" value="Genomic_DNA"/>
</dbReference>
<dbReference type="EC" id="3.1.3.25" evidence="4"/>
<comment type="caution">
    <text evidence="8">The sequence shown here is derived from an EMBL/GenBank/DDBJ whole genome shotgun (WGS) entry which is preliminary data.</text>
</comment>
<dbReference type="PANTHER" id="PTHR20854:SF4">
    <property type="entry name" value="INOSITOL-1-MONOPHOSPHATASE-RELATED"/>
    <property type="match status" value="1"/>
</dbReference>
<comment type="catalytic activity">
    <reaction evidence="1">
        <text>a myo-inositol phosphate + H2O = myo-inositol + phosphate</text>
        <dbReference type="Rhea" id="RHEA:24056"/>
        <dbReference type="ChEBI" id="CHEBI:15377"/>
        <dbReference type="ChEBI" id="CHEBI:17268"/>
        <dbReference type="ChEBI" id="CHEBI:43474"/>
        <dbReference type="ChEBI" id="CHEBI:84139"/>
        <dbReference type="EC" id="3.1.3.25"/>
    </reaction>
</comment>
<keyword evidence="7" id="KW-0460">Magnesium</keyword>
<dbReference type="CDD" id="cd01639">
    <property type="entry name" value="IMPase"/>
    <property type="match status" value="1"/>
</dbReference>
<evidence type="ECO:0000256" key="4">
    <source>
        <dbReference type="ARBA" id="ARBA00013106"/>
    </source>
</evidence>
<evidence type="ECO:0000256" key="6">
    <source>
        <dbReference type="ARBA" id="ARBA00022801"/>
    </source>
</evidence>
<dbReference type="PROSITE" id="PS00630">
    <property type="entry name" value="IMP_2"/>
    <property type="match status" value="1"/>
</dbReference>
<dbReference type="Pfam" id="PF00459">
    <property type="entry name" value="Inositol_P"/>
    <property type="match status" value="1"/>
</dbReference>